<dbReference type="GO" id="GO:0000155">
    <property type="term" value="F:phosphorelay sensor kinase activity"/>
    <property type="evidence" value="ECO:0007669"/>
    <property type="project" value="TreeGrafter"/>
</dbReference>
<comment type="caution">
    <text evidence="15">The sequence shown here is derived from an EMBL/GenBank/DDBJ whole genome shotgun (WGS) entry which is preliminary data.</text>
</comment>
<keyword evidence="6 13" id="KW-0812">Transmembrane</keyword>
<dbReference type="Pfam" id="PF02518">
    <property type="entry name" value="HATPase_c"/>
    <property type="match status" value="1"/>
</dbReference>
<evidence type="ECO:0000313" key="15">
    <source>
        <dbReference type="EMBL" id="TCT17937.1"/>
    </source>
</evidence>
<evidence type="ECO:0000256" key="10">
    <source>
        <dbReference type="ARBA" id="ARBA00022989"/>
    </source>
</evidence>
<keyword evidence="9" id="KW-0067">ATP-binding</keyword>
<dbReference type="FunFam" id="3.30.565.10:FF:000057">
    <property type="entry name" value="Sensor histidine kinase"/>
    <property type="match status" value="1"/>
</dbReference>
<dbReference type="InterPro" id="IPR003594">
    <property type="entry name" value="HATPase_dom"/>
</dbReference>
<evidence type="ECO:0000256" key="11">
    <source>
        <dbReference type="ARBA" id="ARBA00023012"/>
    </source>
</evidence>
<keyword evidence="16" id="KW-1185">Reference proteome</keyword>
<evidence type="ECO:0000256" key="13">
    <source>
        <dbReference type="SAM" id="Phobius"/>
    </source>
</evidence>
<evidence type="ECO:0000256" key="3">
    <source>
        <dbReference type="ARBA" id="ARBA00012438"/>
    </source>
</evidence>
<dbReference type="Gene3D" id="3.30.565.10">
    <property type="entry name" value="Histidine kinase-like ATPase, C-terminal domain"/>
    <property type="match status" value="1"/>
</dbReference>
<evidence type="ECO:0000256" key="5">
    <source>
        <dbReference type="ARBA" id="ARBA00022679"/>
    </source>
</evidence>
<evidence type="ECO:0000256" key="2">
    <source>
        <dbReference type="ARBA" id="ARBA00004651"/>
    </source>
</evidence>
<dbReference type="RefSeq" id="WP_132372861.1">
    <property type="nucleotide sequence ID" value="NZ_SMAN01000026.1"/>
</dbReference>
<dbReference type="InterPro" id="IPR036890">
    <property type="entry name" value="HATPase_C_sf"/>
</dbReference>
<evidence type="ECO:0000256" key="9">
    <source>
        <dbReference type="ARBA" id="ARBA00022840"/>
    </source>
</evidence>
<keyword evidence="7" id="KW-0547">Nucleotide-binding</keyword>
<dbReference type="GO" id="GO:0005886">
    <property type="term" value="C:plasma membrane"/>
    <property type="evidence" value="ECO:0007669"/>
    <property type="project" value="UniProtKB-SubCell"/>
</dbReference>
<reference evidence="15 16" key="1">
    <citation type="submission" date="2019-03" db="EMBL/GenBank/DDBJ databases">
        <title>Genomic Encyclopedia of Type Strains, Phase IV (KMG-IV): sequencing the most valuable type-strain genomes for metagenomic binning, comparative biology and taxonomic classification.</title>
        <authorList>
            <person name="Goeker M."/>
        </authorList>
    </citation>
    <scope>NUCLEOTIDE SEQUENCE [LARGE SCALE GENOMIC DNA]</scope>
    <source>
        <strain evidence="15 16">DSM 25894</strain>
    </source>
</reference>
<dbReference type="PANTHER" id="PTHR45453">
    <property type="entry name" value="PHOSPHATE REGULON SENSOR PROTEIN PHOR"/>
    <property type="match status" value="1"/>
</dbReference>
<dbReference type="Proteomes" id="UP000294650">
    <property type="component" value="Unassembled WGS sequence"/>
</dbReference>
<keyword evidence="8 15" id="KW-0418">Kinase</keyword>
<dbReference type="EMBL" id="SMAN01000026">
    <property type="protein sequence ID" value="TCT17937.1"/>
    <property type="molecule type" value="Genomic_DNA"/>
</dbReference>
<accession>A0A4V2V0R9</accession>
<feature type="transmembrane region" description="Helical" evidence="13">
    <location>
        <begin position="12"/>
        <end position="33"/>
    </location>
</feature>
<gene>
    <name evidence="15" type="ORF">EDD68_12610</name>
</gene>
<keyword evidence="4" id="KW-1003">Cell membrane</keyword>
<organism evidence="15 16">
    <name type="scientific">Melghiribacillus thermohalophilus</name>
    <dbReference type="NCBI Taxonomy" id="1324956"/>
    <lineage>
        <taxon>Bacteria</taxon>
        <taxon>Bacillati</taxon>
        <taxon>Bacillota</taxon>
        <taxon>Bacilli</taxon>
        <taxon>Bacillales</taxon>
        <taxon>Bacillaceae</taxon>
        <taxon>Melghiribacillus</taxon>
    </lineage>
</organism>
<comment type="subcellular location">
    <subcellularLocation>
        <location evidence="2">Cell membrane</location>
        <topology evidence="2">Multi-pass membrane protein</topology>
    </subcellularLocation>
</comment>
<evidence type="ECO:0000256" key="7">
    <source>
        <dbReference type="ARBA" id="ARBA00022741"/>
    </source>
</evidence>
<evidence type="ECO:0000256" key="4">
    <source>
        <dbReference type="ARBA" id="ARBA00022475"/>
    </source>
</evidence>
<keyword evidence="5" id="KW-0808">Transferase</keyword>
<dbReference type="AlphaFoldDB" id="A0A4V2V0R9"/>
<proteinExistence type="predicted"/>
<evidence type="ECO:0000259" key="14">
    <source>
        <dbReference type="PROSITE" id="PS50109"/>
    </source>
</evidence>
<name>A0A4V2V0R9_9BACI</name>
<keyword evidence="11" id="KW-0902">Two-component regulatory system</keyword>
<dbReference type="GO" id="GO:0016036">
    <property type="term" value="P:cellular response to phosphate starvation"/>
    <property type="evidence" value="ECO:0007669"/>
    <property type="project" value="TreeGrafter"/>
</dbReference>
<dbReference type="GO" id="GO:0005524">
    <property type="term" value="F:ATP binding"/>
    <property type="evidence" value="ECO:0007669"/>
    <property type="project" value="UniProtKB-KW"/>
</dbReference>
<dbReference type="SUPFAM" id="SSF55874">
    <property type="entry name" value="ATPase domain of HSP90 chaperone/DNA topoisomerase II/histidine kinase"/>
    <property type="match status" value="1"/>
</dbReference>
<dbReference type="EC" id="2.7.13.3" evidence="3"/>
<dbReference type="InterPro" id="IPR050351">
    <property type="entry name" value="BphY/WalK/GraS-like"/>
</dbReference>
<dbReference type="OrthoDB" id="9780487at2"/>
<dbReference type="GO" id="GO:0004721">
    <property type="term" value="F:phosphoprotein phosphatase activity"/>
    <property type="evidence" value="ECO:0007669"/>
    <property type="project" value="TreeGrafter"/>
</dbReference>
<dbReference type="PRINTS" id="PR00344">
    <property type="entry name" value="BCTRLSENSOR"/>
</dbReference>
<evidence type="ECO:0000256" key="12">
    <source>
        <dbReference type="ARBA" id="ARBA00023136"/>
    </source>
</evidence>
<comment type="catalytic activity">
    <reaction evidence="1">
        <text>ATP + protein L-histidine = ADP + protein N-phospho-L-histidine.</text>
        <dbReference type="EC" id="2.7.13.3"/>
    </reaction>
</comment>
<keyword evidence="12 13" id="KW-0472">Membrane</keyword>
<evidence type="ECO:0000256" key="6">
    <source>
        <dbReference type="ARBA" id="ARBA00022692"/>
    </source>
</evidence>
<protein>
    <recommendedName>
        <fullName evidence="3">histidine kinase</fullName>
        <ecNumber evidence="3">2.7.13.3</ecNumber>
    </recommendedName>
</protein>
<dbReference type="InterPro" id="IPR005467">
    <property type="entry name" value="His_kinase_dom"/>
</dbReference>
<keyword evidence="10 13" id="KW-1133">Transmembrane helix</keyword>
<dbReference type="InterPro" id="IPR004358">
    <property type="entry name" value="Sig_transdc_His_kin-like_C"/>
</dbReference>
<sequence length="340" mass="39620">MKHFLKDMLPFILFFYSQIIFITVTALLIFNIYDIENPLGNMLYMLGVPTIFLIIFLSIQYRKVKPFYELAIDVDTTSPDDEMWIPDSGMQLLSSVKKAFETQHRRYETELKKVHHHHQQHLTFVQQWVHQMKTPLSVLKLTLQKEKSRMSPSVYDDCMEELEKMWEGLELSLHYARLDSFNRDFHVKKVHLKGILTEMIQTYKSAFIRNRVFPELNVPEQLWIDTDPKWFSFIMGQVTANAIKYSTGSGNKIIYSTIFEDGTLKLSIKDSGIGIPEKDLPRVFDPFFTGENGRKFRESTGMGLYLARQICEEIGHEISISSQYGEGTTVTINFPNVTKM</sequence>
<feature type="transmembrane region" description="Helical" evidence="13">
    <location>
        <begin position="39"/>
        <end position="59"/>
    </location>
</feature>
<evidence type="ECO:0000256" key="8">
    <source>
        <dbReference type="ARBA" id="ARBA00022777"/>
    </source>
</evidence>
<dbReference type="PANTHER" id="PTHR45453:SF2">
    <property type="entry name" value="HISTIDINE KINASE"/>
    <property type="match status" value="1"/>
</dbReference>
<dbReference type="PROSITE" id="PS50109">
    <property type="entry name" value="HIS_KIN"/>
    <property type="match status" value="1"/>
</dbReference>
<dbReference type="SMART" id="SM00387">
    <property type="entry name" value="HATPase_c"/>
    <property type="match status" value="1"/>
</dbReference>
<evidence type="ECO:0000256" key="1">
    <source>
        <dbReference type="ARBA" id="ARBA00000085"/>
    </source>
</evidence>
<evidence type="ECO:0000313" key="16">
    <source>
        <dbReference type="Proteomes" id="UP000294650"/>
    </source>
</evidence>
<feature type="domain" description="Histidine kinase" evidence="14">
    <location>
        <begin position="127"/>
        <end position="338"/>
    </location>
</feature>